<dbReference type="Gene3D" id="1.20.140.160">
    <property type="match status" value="1"/>
</dbReference>
<reference evidence="2 3" key="1">
    <citation type="submission" date="2018-11" db="EMBL/GenBank/DDBJ databases">
        <title>Genetic determinants and prediction of antibiotic resistance phenotypes in Helicobacter pylori.</title>
        <authorList>
            <person name="Wagner K."/>
        </authorList>
    </citation>
    <scope>NUCLEOTIDE SEQUENCE [LARGE SCALE GENOMIC DNA]</scope>
    <source>
        <strain evidence="2 3">ZH70</strain>
    </source>
</reference>
<sequence>EALGENIEKIREAKTASDIYALVPIDEQFNAIEQDEITKKIEAEELLEHVQKVLNQMSEREQILIQLYYFEELNLSEIKEILGI</sequence>
<dbReference type="Proteomes" id="UP000289022">
    <property type="component" value="Unassembled WGS sequence"/>
</dbReference>
<dbReference type="Pfam" id="PF04545">
    <property type="entry name" value="Sigma70_r4"/>
    <property type="match status" value="1"/>
</dbReference>
<organism evidence="2 3">
    <name type="scientific">Helicobacter pylori</name>
    <name type="common">Campylobacter pylori</name>
    <dbReference type="NCBI Taxonomy" id="210"/>
    <lineage>
        <taxon>Bacteria</taxon>
        <taxon>Pseudomonadati</taxon>
        <taxon>Campylobacterota</taxon>
        <taxon>Epsilonproteobacteria</taxon>
        <taxon>Campylobacterales</taxon>
        <taxon>Helicobacteraceae</taxon>
        <taxon>Helicobacter</taxon>
    </lineage>
</organism>
<accession>A0A438VL17</accession>
<protein>
    <submittedName>
        <fullName evidence="2">RNA polymerase sigma factor FliA</fullName>
    </submittedName>
</protein>
<feature type="non-terminal residue" evidence="2">
    <location>
        <position position="1"/>
    </location>
</feature>
<dbReference type="InterPro" id="IPR013324">
    <property type="entry name" value="RNA_pol_sigma_r3/r4-like"/>
</dbReference>
<name>A0A438VL17_HELPX</name>
<evidence type="ECO:0000259" key="1">
    <source>
        <dbReference type="Pfam" id="PF04545"/>
    </source>
</evidence>
<gene>
    <name evidence="2" type="ORF">EC518_15090</name>
</gene>
<evidence type="ECO:0000313" key="3">
    <source>
        <dbReference type="Proteomes" id="UP000289022"/>
    </source>
</evidence>
<dbReference type="GO" id="GO:0006352">
    <property type="term" value="P:DNA-templated transcription initiation"/>
    <property type="evidence" value="ECO:0007669"/>
    <property type="project" value="InterPro"/>
</dbReference>
<comment type="caution">
    <text evidence="2">The sequence shown here is derived from an EMBL/GenBank/DDBJ whole genome shotgun (WGS) entry which is preliminary data.</text>
</comment>
<dbReference type="GO" id="GO:0003700">
    <property type="term" value="F:DNA-binding transcription factor activity"/>
    <property type="evidence" value="ECO:0007669"/>
    <property type="project" value="InterPro"/>
</dbReference>
<dbReference type="EMBL" id="RJGP01001622">
    <property type="protein sequence ID" value="RVZ11340.1"/>
    <property type="molecule type" value="Genomic_DNA"/>
</dbReference>
<dbReference type="AlphaFoldDB" id="A0A438VL17"/>
<evidence type="ECO:0000313" key="2">
    <source>
        <dbReference type="EMBL" id="RVZ11340.1"/>
    </source>
</evidence>
<feature type="domain" description="RNA polymerase sigma-70 region 4" evidence="1">
    <location>
        <begin position="53"/>
        <end position="84"/>
    </location>
</feature>
<feature type="non-terminal residue" evidence="2">
    <location>
        <position position="84"/>
    </location>
</feature>
<dbReference type="InterPro" id="IPR007630">
    <property type="entry name" value="RNA_pol_sigma70_r4"/>
</dbReference>
<proteinExistence type="predicted"/>
<dbReference type="SUPFAM" id="SSF88659">
    <property type="entry name" value="Sigma3 and sigma4 domains of RNA polymerase sigma factors"/>
    <property type="match status" value="1"/>
</dbReference>